<keyword evidence="2" id="KW-1185">Reference proteome</keyword>
<proteinExistence type="predicted"/>
<organism evidence="1 2">
    <name type="scientific">Xenoophorus captivus</name>
    <dbReference type="NCBI Taxonomy" id="1517983"/>
    <lineage>
        <taxon>Eukaryota</taxon>
        <taxon>Metazoa</taxon>
        <taxon>Chordata</taxon>
        <taxon>Craniata</taxon>
        <taxon>Vertebrata</taxon>
        <taxon>Euteleostomi</taxon>
        <taxon>Actinopterygii</taxon>
        <taxon>Neopterygii</taxon>
        <taxon>Teleostei</taxon>
        <taxon>Neoteleostei</taxon>
        <taxon>Acanthomorphata</taxon>
        <taxon>Ovalentaria</taxon>
        <taxon>Atherinomorphae</taxon>
        <taxon>Cyprinodontiformes</taxon>
        <taxon>Goodeidae</taxon>
        <taxon>Xenoophorus</taxon>
    </lineage>
</organism>
<dbReference type="EMBL" id="JAHRIN010046863">
    <property type="protein sequence ID" value="MEQ2207966.1"/>
    <property type="molecule type" value="Genomic_DNA"/>
</dbReference>
<dbReference type="Proteomes" id="UP001434883">
    <property type="component" value="Unassembled WGS sequence"/>
</dbReference>
<evidence type="ECO:0000313" key="1">
    <source>
        <dbReference type="EMBL" id="MEQ2207966.1"/>
    </source>
</evidence>
<comment type="caution">
    <text evidence="1">The sequence shown here is derived from an EMBL/GenBank/DDBJ whole genome shotgun (WGS) entry which is preliminary data.</text>
</comment>
<accession>A0ABV0RJS2</accession>
<reference evidence="1 2" key="1">
    <citation type="submission" date="2021-06" db="EMBL/GenBank/DDBJ databases">
        <authorList>
            <person name="Palmer J.M."/>
        </authorList>
    </citation>
    <scope>NUCLEOTIDE SEQUENCE [LARGE SCALE GENOMIC DNA]</scope>
    <source>
        <strain evidence="1 2">XC_2019</strain>
        <tissue evidence="1">Muscle</tissue>
    </source>
</reference>
<name>A0ABV0RJS2_9TELE</name>
<sequence length="89" mass="10605">MNSVIVTFSHGRIERPDSEKRMLGSERFCRPKARCFGYTYLIVRPNESRIIYKCEKLDYKACESLEEILKRVQFKVIDLEQTNLDEDVR</sequence>
<protein>
    <submittedName>
        <fullName evidence="1">Uncharacterized protein</fullName>
    </submittedName>
</protein>
<evidence type="ECO:0000313" key="2">
    <source>
        <dbReference type="Proteomes" id="UP001434883"/>
    </source>
</evidence>
<gene>
    <name evidence="1" type="ORF">XENOCAPTIV_021985</name>
</gene>